<feature type="compositionally biased region" description="Low complexity" evidence="2">
    <location>
        <begin position="859"/>
        <end position="873"/>
    </location>
</feature>
<feature type="transmembrane region" description="Helical" evidence="3">
    <location>
        <begin position="187"/>
        <end position="205"/>
    </location>
</feature>
<dbReference type="CDD" id="cd00139">
    <property type="entry name" value="PIPKc"/>
    <property type="match status" value="1"/>
</dbReference>
<feature type="domain" description="PIPK" evidence="5">
    <location>
        <begin position="587"/>
        <end position="1041"/>
    </location>
</feature>
<keyword evidence="1" id="KW-0418">Kinase</keyword>
<dbReference type="Gene3D" id="3.30.800.10">
    <property type="entry name" value="Phosphatidylinositol Phosphate Kinase II Beta"/>
    <property type="match status" value="1"/>
</dbReference>
<evidence type="ECO:0000256" key="2">
    <source>
        <dbReference type="SAM" id="MobiDB-lite"/>
    </source>
</evidence>
<feature type="transmembrane region" description="Helical" evidence="3">
    <location>
        <begin position="270"/>
        <end position="289"/>
    </location>
</feature>
<keyword evidence="3" id="KW-0472">Membrane</keyword>
<dbReference type="SMART" id="SM00330">
    <property type="entry name" value="PIPKc"/>
    <property type="match status" value="1"/>
</dbReference>
<keyword evidence="1" id="KW-0808">Transferase</keyword>
<accession>A0AB34IU53</accession>
<evidence type="ECO:0000259" key="5">
    <source>
        <dbReference type="PROSITE" id="PS51455"/>
    </source>
</evidence>
<keyword evidence="3" id="KW-0812">Transmembrane</keyword>
<dbReference type="AlphaFoldDB" id="A0AB34IU53"/>
<comment type="caution">
    <text evidence="6">The sequence shown here is derived from an EMBL/GenBank/DDBJ whole genome shotgun (WGS) entry which is preliminary data.</text>
</comment>
<dbReference type="PROSITE" id="PS51455">
    <property type="entry name" value="PIPK"/>
    <property type="match status" value="1"/>
</dbReference>
<dbReference type="InterPro" id="IPR002498">
    <property type="entry name" value="PInositol-4-P-4/5-kinase_core"/>
</dbReference>
<sequence length="1080" mass="120987">MAPMVCWALLLVPRAVLAVSHSGILSAPYPSSLLCTEDHTVCDRCINVSSEPGCTLANLSSCNWINIDGGCADASSVVQRITSWEDLQSVFTLTFSTLSLLLGGIYMSLFALFPEKMWKYPLNLAFWIYVCDFFVSLQFVIISSRRLQYQNRPNLPWLVSSDPEALCTVDVDDGRGQHPGCICSDGYMSFMLQAGVVGSIAFFCAMTHNEYRSIRNPFTKPSSRLYLYHAVCWTCVILLSAPYMTSYISVVTGYGYRYSYIMCWSPERDFNLQVHLTATIPVLLVLSFAPSVHLYSRHLLRVGGQPTQAMLFERREQLAQGSLVVTCFALYWLLTGFVFMLGWAPQFFKETLLQEQVYCTNHAIYEILRFFHSNHRYEPEETVDFGVCFFSSFMQSVFAGLLSLSGAVNALSGMVANRDVIVKAWHAARKMMRNARPKHARRRGSLGQPPEDASTSSSISAFTAAHALGDLGSSKEKRADMSASLRMEVIIHVLRGIELTASWDSPPTGPLVHLRSSAECRGDSLFSGFVPNSIDPLMVNATSSVSVASAAAPTSSTSAANAVEPRQTDGLASLPESSLGPCYSVPLLHHAPARVQRVVSEATRQTRRREASEGLFDELPDRATLRTLAQEQETFDLTDHTSGCAGRVLFRVFAPRLWYWLRSKVYGIRSEDYTASMRGAGDGVTSHIRHKFSEAKGGGFFFFSTDERYMIKTIEHAEKLTLLSILPDFCQHMYNFPRSLISRISGCYEITMYKQTKYFMVMDNLFDPAVCPAPHEVYDLKGSWIDRHAKPAERTRKDSDWMHTRRLRISEENKKALLRQSQFDARFLSWCRIMDYSLLLGIHIVEEDRMFFSQGQGDASGRASHSSSASETADPPAPESCEPVRRSRMRASLDGSPHLSAATHSCMSRKGRYPAEVDGSGSATCFVPSWSLASGASTPSADDPVSNSVPTATMSRSAAVLHSREQLQHGPRTFSAHRLEGPGEYRLGIIDPLQKWNWRKRLERMAKILLCRCSPGKRDGMSCVEPNEYARRFHLMVGTKVLGMNSPRDIEYISHDWDEGCKEWIRYRHRWAGDKLPDPN</sequence>
<dbReference type="InterPro" id="IPR027483">
    <property type="entry name" value="PInositol-4-P-4/5-kinase_C_sf"/>
</dbReference>
<evidence type="ECO:0000313" key="7">
    <source>
        <dbReference type="Proteomes" id="UP001515480"/>
    </source>
</evidence>
<name>A0AB34IU53_PRYPA</name>
<protein>
    <recommendedName>
        <fullName evidence="5">PIPK domain-containing protein</fullName>
    </recommendedName>
</protein>
<dbReference type="Proteomes" id="UP001515480">
    <property type="component" value="Unassembled WGS sequence"/>
</dbReference>
<dbReference type="InterPro" id="IPR027484">
    <property type="entry name" value="PInositol-4-P-5-kinase_N"/>
</dbReference>
<keyword evidence="1" id="KW-0067">ATP-binding</keyword>
<dbReference type="PANTHER" id="PTHR23086:SF8">
    <property type="entry name" value="PHOSPHATIDYLINOSITOL 5-PHOSPHATE 4-KINASE, ISOFORM A"/>
    <property type="match status" value="1"/>
</dbReference>
<dbReference type="EMBL" id="JBGBPQ010000018">
    <property type="protein sequence ID" value="KAL1507392.1"/>
    <property type="molecule type" value="Genomic_DNA"/>
</dbReference>
<dbReference type="GO" id="GO:0046854">
    <property type="term" value="P:phosphatidylinositol phosphate biosynthetic process"/>
    <property type="evidence" value="ECO:0007669"/>
    <property type="project" value="TreeGrafter"/>
</dbReference>
<evidence type="ECO:0000256" key="3">
    <source>
        <dbReference type="SAM" id="Phobius"/>
    </source>
</evidence>
<dbReference type="SUPFAM" id="SSF56104">
    <property type="entry name" value="SAICAR synthase-like"/>
    <property type="match status" value="1"/>
</dbReference>
<feature type="region of interest" description="Disordered" evidence="2">
    <location>
        <begin position="855"/>
        <end position="913"/>
    </location>
</feature>
<dbReference type="CDD" id="cd00637">
    <property type="entry name" value="7tm_classA_rhodopsin-like"/>
    <property type="match status" value="1"/>
</dbReference>
<keyword evidence="1" id="KW-0547">Nucleotide-binding</keyword>
<gene>
    <name evidence="6" type="ORF">AB1Y20_008234</name>
</gene>
<feature type="transmembrane region" description="Helical" evidence="3">
    <location>
        <begin position="124"/>
        <end position="142"/>
    </location>
</feature>
<dbReference type="Gene3D" id="3.30.810.10">
    <property type="entry name" value="2-Layer Sandwich"/>
    <property type="match status" value="1"/>
</dbReference>
<dbReference type="GO" id="GO:0005524">
    <property type="term" value="F:ATP binding"/>
    <property type="evidence" value="ECO:0007669"/>
    <property type="project" value="UniProtKB-UniRule"/>
</dbReference>
<organism evidence="6 7">
    <name type="scientific">Prymnesium parvum</name>
    <name type="common">Toxic golden alga</name>
    <dbReference type="NCBI Taxonomy" id="97485"/>
    <lineage>
        <taxon>Eukaryota</taxon>
        <taxon>Haptista</taxon>
        <taxon>Haptophyta</taxon>
        <taxon>Prymnesiophyceae</taxon>
        <taxon>Prymnesiales</taxon>
        <taxon>Prymnesiaceae</taxon>
        <taxon>Prymnesium</taxon>
    </lineage>
</organism>
<dbReference type="InterPro" id="IPR023610">
    <property type="entry name" value="PInositol-4/5-P-5/4-kinase"/>
</dbReference>
<evidence type="ECO:0000256" key="1">
    <source>
        <dbReference type="PROSITE-ProRule" id="PRU00781"/>
    </source>
</evidence>
<feature type="signal peptide" evidence="4">
    <location>
        <begin position="1"/>
        <end position="18"/>
    </location>
</feature>
<feature type="transmembrane region" description="Helical" evidence="3">
    <location>
        <begin position="323"/>
        <end position="344"/>
    </location>
</feature>
<dbReference type="PANTHER" id="PTHR23086">
    <property type="entry name" value="PHOSPHATIDYLINOSITOL-4-PHOSPHATE 5-KINASE"/>
    <property type="match status" value="1"/>
</dbReference>
<feature type="transmembrane region" description="Helical" evidence="3">
    <location>
        <begin position="90"/>
        <end position="112"/>
    </location>
</feature>
<reference evidence="6 7" key="1">
    <citation type="journal article" date="2024" name="Science">
        <title>Giant polyketide synthase enzymes in the biosynthesis of giant marine polyether toxins.</title>
        <authorList>
            <person name="Fallon T.R."/>
            <person name="Shende V.V."/>
            <person name="Wierzbicki I.H."/>
            <person name="Pendleton A.L."/>
            <person name="Watervoot N.F."/>
            <person name="Auber R.P."/>
            <person name="Gonzalez D.J."/>
            <person name="Wisecaver J.H."/>
            <person name="Moore B.S."/>
        </authorList>
    </citation>
    <scope>NUCLEOTIDE SEQUENCE [LARGE SCALE GENOMIC DNA]</scope>
    <source>
        <strain evidence="6 7">12B1</strain>
    </source>
</reference>
<keyword evidence="4" id="KW-0732">Signal</keyword>
<dbReference type="GO" id="GO:0016308">
    <property type="term" value="F:1-phosphatidylinositol-4-phosphate 5-kinase activity"/>
    <property type="evidence" value="ECO:0007669"/>
    <property type="project" value="TreeGrafter"/>
</dbReference>
<dbReference type="Gene3D" id="1.20.1070.10">
    <property type="entry name" value="Rhodopsin 7-helix transmembrane proteins"/>
    <property type="match status" value="1"/>
</dbReference>
<proteinExistence type="predicted"/>
<feature type="compositionally biased region" description="Basic residues" evidence="2">
    <location>
        <begin position="434"/>
        <end position="444"/>
    </location>
</feature>
<evidence type="ECO:0000256" key="4">
    <source>
        <dbReference type="SAM" id="SignalP"/>
    </source>
</evidence>
<feature type="chain" id="PRO_5044266313" description="PIPK domain-containing protein" evidence="4">
    <location>
        <begin position="19"/>
        <end position="1080"/>
    </location>
</feature>
<feature type="region of interest" description="Disordered" evidence="2">
    <location>
        <begin position="434"/>
        <end position="456"/>
    </location>
</feature>
<dbReference type="Pfam" id="PF01504">
    <property type="entry name" value="PIP5K"/>
    <property type="match status" value="1"/>
</dbReference>
<evidence type="ECO:0000313" key="6">
    <source>
        <dbReference type="EMBL" id="KAL1507392.1"/>
    </source>
</evidence>
<dbReference type="GO" id="GO:0005886">
    <property type="term" value="C:plasma membrane"/>
    <property type="evidence" value="ECO:0007669"/>
    <property type="project" value="TreeGrafter"/>
</dbReference>
<feature type="transmembrane region" description="Helical" evidence="3">
    <location>
        <begin position="226"/>
        <end position="250"/>
    </location>
</feature>
<keyword evidence="7" id="KW-1185">Reference proteome</keyword>
<keyword evidence="3" id="KW-1133">Transmembrane helix</keyword>